<feature type="domain" description="TonB-dependent receptor plug" evidence="14">
    <location>
        <begin position="112"/>
        <end position="218"/>
    </location>
</feature>
<dbReference type="InterPro" id="IPR008969">
    <property type="entry name" value="CarboxyPept-like_regulatory"/>
</dbReference>
<evidence type="ECO:0000256" key="2">
    <source>
        <dbReference type="ARBA" id="ARBA00022448"/>
    </source>
</evidence>
<dbReference type="PANTHER" id="PTHR32552">
    <property type="entry name" value="FERRICHROME IRON RECEPTOR-RELATED"/>
    <property type="match status" value="1"/>
</dbReference>
<dbReference type="Pfam" id="PF07715">
    <property type="entry name" value="Plug"/>
    <property type="match status" value="1"/>
</dbReference>
<evidence type="ECO:0000259" key="13">
    <source>
        <dbReference type="Pfam" id="PF00593"/>
    </source>
</evidence>
<gene>
    <name evidence="15" type="ORF">I5M27_09575</name>
</gene>
<dbReference type="InterPro" id="IPR037066">
    <property type="entry name" value="Plug_dom_sf"/>
</dbReference>
<evidence type="ECO:0000256" key="8">
    <source>
        <dbReference type="ARBA" id="ARBA00023077"/>
    </source>
</evidence>
<comment type="subcellular location">
    <subcellularLocation>
        <location evidence="1 11">Cell outer membrane</location>
        <topology evidence="1 11">Multi-pass membrane protein</topology>
    </subcellularLocation>
</comment>
<evidence type="ECO:0000256" key="1">
    <source>
        <dbReference type="ARBA" id="ARBA00004571"/>
    </source>
</evidence>
<evidence type="ECO:0000256" key="9">
    <source>
        <dbReference type="ARBA" id="ARBA00023136"/>
    </source>
</evidence>
<dbReference type="Pfam" id="PF13715">
    <property type="entry name" value="CarbopepD_reg_2"/>
    <property type="match status" value="1"/>
</dbReference>
<dbReference type="SUPFAM" id="SSF56935">
    <property type="entry name" value="Porins"/>
    <property type="match status" value="1"/>
</dbReference>
<dbReference type="SUPFAM" id="SSF49464">
    <property type="entry name" value="Carboxypeptidase regulatory domain-like"/>
    <property type="match status" value="1"/>
</dbReference>
<evidence type="ECO:0000313" key="16">
    <source>
        <dbReference type="Proteomes" id="UP000644147"/>
    </source>
</evidence>
<evidence type="ECO:0000256" key="6">
    <source>
        <dbReference type="ARBA" id="ARBA00023004"/>
    </source>
</evidence>
<evidence type="ECO:0000313" key="15">
    <source>
        <dbReference type="EMBL" id="MBK0403235.1"/>
    </source>
</evidence>
<comment type="similarity">
    <text evidence="11 12">Belongs to the TonB-dependent receptor family.</text>
</comment>
<protein>
    <submittedName>
        <fullName evidence="15">TonB-dependent receptor</fullName>
    </submittedName>
</protein>
<keyword evidence="15" id="KW-0675">Receptor</keyword>
<keyword evidence="16" id="KW-1185">Reference proteome</keyword>
<keyword evidence="9 11" id="KW-0472">Membrane</keyword>
<proteinExistence type="inferred from homology"/>
<organism evidence="15 16">
    <name type="scientific">Adhaeribacter terrigena</name>
    <dbReference type="NCBI Taxonomy" id="2793070"/>
    <lineage>
        <taxon>Bacteria</taxon>
        <taxon>Pseudomonadati</taxon>
        <taxon>Bacteroidota</taxon>
        <taxon>Cytophagia</taxon>
        <taxon>Cytophagales</taxon>
        <taxon>Hymenobacteraceae</taxon>
        <taxon>Adhaeribacter</taxon>
    </lineage>
</organism>
<sequence length="755" mass="83370">MKYSLLFLLFFLPFFVAGQHVRGKVYDAQTRQPLSGAAIAIIGSASGTLTDESGIFTLTFSGENDTVLVQLVGYSSLRIPVSGTFLEIGLQPVAKTVGEVIVRGYETNQPLLRTAGAIGLLTPRELQRFNQNSLVPALNTIPGVRMEERATASYRISIRGSSLRAPFGVRNVKMYLNGIPLVEANGTLPLNLLDAATINRVEVLKGPAGSVYGAGTGGTILLHTMQPEAGESSVAVQGMAGSFGLQKYAVTATTGGERSGLLVRYDKQKQDGYREHSAMNRDVVLLAGNFRPSEKQTFNFHTYYSKLFYELPGALTKEQFDENPRQARQLNKDQHASLNLNGLNIGLNQDYALDENWSNSTSVFGVFSFLDHPFTNDYERNTNQAFGARTKTTLQTNLGNVWSRFSLGAEAQRSFVNSRHYQNNKGMAGILSFDDEVTAQQGFIFAQAEADLPGNITATLGGSVSALQYELNRVSDITQTNVGQHKRSFEPQFSPRLALVKLLTEKIALHGSISQGFSAPTEAEIRPSDGSFNSSLQPERGTNYELGFRGSILKEKLHFDVVGFWFRLQETIVSRSTENGVVVFQNAGQTRQQGLETSLTYEILNDTKRYVSGLKIWSSHALNHFRFQNYRQNEQDFSGNKLTGSPGQTLTSGLDLETRSGFYLNITSYYSSEIPLNDANTVFADSYLVAGARIGFRRQFFRNFQAEIYGGVENATDEKYSLGNDLNGFGNRYFNAAPGRYFYAGLQLKWNYAGK</sequence>
<evidence type="ECO:0000256" key="5">
    <source>
        <dbReference type="ARBA" id="ARBA00022692"/>
    </source>
</evidence>
<name>A0ABS1C3X1_9BACT</name>
<keyword evidence="2 11" id="KW-0813">Transport</keyword>
<evidence type="ECO:0000256" key="4">
    <source>
        <dbReference type="ARBA" id="ARBA00022496"/>
    </source>
</evidence>
<dbReference type="Gene3D" id="2.40.170.20">
    <property type="entry name" value="TonB-dependent receptor, beta-barrel domain"/>
    <property type="match status" value="1"/>
</dbReference>
<keyword evidence="7" id="KW-0406">Ion transport</keyword>
<keyword evidence="3 11" id="KW-1134">Transmembrane beta strand</keyword>
<dbReference type="RefSeq" id="WP_200505990.1">
    <property type="nucleotide sequence ID" value="NZ_JAEHFX010000004.1"/>
</dbReference>
<evidence type="ECO:0000256" key="3">
    <source>
        <dbReference type="ARBA" id="ARBA00022452"/>
    </source>
</evidence>
<feature type="domain" description="TonB-dependent receptor-like beta-barrel" evidence="13">
    <location>
        <begin position="294"/>
        <end position="714"/>
    </location>
</feature>
<dbReference type="EMBL" id="JAEHFX010000004">
    <property type="protein sequence ID" value="MBK0403235.1"/>
    <property type="molecule type" value="Genomic_DNA"/>
</dbReference>
<dbReference type="InterPro" id="IPR012910">
    <property type="entry name" value="Plug_dom"/>
</dbReference>
<reference evidence="15 16" key="1">
    <citation type="submission" date="2020-12" db="EMBL/GenBank/DDBJ databases">
        <title>Bacterial novel species Adhaeribacter sp. BT258 isolated from soil.</title>
        <authorList>
            <person name="Jung H.-Y."/>
        </authorList>
    </citation>
    <scope>NUCLEOTIDE SEQUENCE [LARGE SCALE GENOMIC DNA]</scope>
    <source>
        <strain evidence="15 16">BT258</strain>
    </source>
</reference>
<dbReference type="Gene3D" id="2.170.130.10">
    <property type="entry name" value="TonB-dependent receptor, plug domain"/>
    <property type="match status" value="1"/>
</dbReference>
<evidence type="ECO:0000259" key="14">
    <source>
        <dbReference type="Pfam" id="PF07715"/>
    </source>
</evidence>
<comment type="caution">
    <text evidence="15">The sequence shown here is derived from an EMBL/GenBank/DDBJ whole genome shotgun (WGS) entry which is preliminary data.</text>
</comment>
<keyword evidence="4" id="KW-0410">Iron transport</keyword>
<dbReference type="PROSITE" id="PS52016">
    <property type="entry name" value="TONB_DEPENDENT_REC_3"/>
    <property type="match status" value="1"/>
</dbReference>
<evidence type="ECO:0000256" key="7">
    <source>
        <dbReference type="ARBA" id="ARBA00023065"/>
    </source>
</evidence>
<keyword evidence="8 12" id="KW-0798">TonB box</keyword>
<dbReference type="Gene3D" id="2.60.40.1120">
    <property type="entry name" value="Carboxypeptidase-like, regulatory domain"/>
    <property type="match status" value="1"/>
</dbReference>
<keyword evidence="6" id="KW-0408">Iron</keyword>
<dbReference type="InterPro" id="IPR000531">
    <property type="entry name" value="Beta-barrel_TonB"/>
</dbReference>
<dbReference type="PANTHER" id="PTHR32552:SF81">
    <property type="entry name" value="TONB-DEPENDENT OUTER MEMBRANE RECEPTOR"/>
    <property type="match status" value="1"/>
</dbReference>
<dbReference type="InterPro" id="IPR036942">
    <property type="entry name" value="Beta-barrel_TonB_sf"/>
</dbReference>
<dbReference type="InterPro" id="IPR039426">
    <property type="entry name" value="TonB-dep_rcpt-like"/>
</dbReference>
<dbReference type="Proteomes" id="UP000644147">
    <property type="component" value="Unassembled WGS sequence"/>
</dbReference>
<evidence type="ECO:0000256" key="11">
    <source>
        <dbReference type="PROSITE-ProRule" id="PRU01360"/>
    </source>
</evidence>
<dbReference type="Pfam" id="PF00593">
    <property type="entry name" value="TonB_dep_Rec_b-barrel"/>
    <property type="match status" value="1"/>
</dbReference>
<keyword evidence="10 11" id="KW-0998">Cell outer membrane</keyword>
<accession>A0ABS1C3X1</accession>
<evidence type="ECO:0000256" key="12">
    <source>
        <dbReference type="RuleBase" id="RU003357"/>
    </source>
</evidence>
<keyword evidence="5 11" id="KW-0812">Transmembrane</keyword>
<evidence type="ECO:0000256" key="10">
    <source>
        <dbReference type="ARBA" id="ARBA00023237"/>
    </source>
</evidence>